<comment type="similarity">
    <text evidence="1">Belongs to the geminiviridae protein AC4/C4 family.</text>
</comment>
<reference evidence="3 4" key="1">
    <citation type="submission" date="2015-08" db="EMBL/GenBank/DDBJ databases">
        <title>Molecular characterization of a novel bipartite begomovirus isolated from Lycianthes biflora in China.</title>
        <authorList>
            <person name="Tang Y.F."/>
            <person name="He Z.F."/>
        </authorList>
    </citation>
    <scope>NUCLEOTIDE SEQUENCE [LARGE SCALE GENOMIC DNA]</scope>
    <source>
        <strain evidence="3">GD</strain>
    </source>
</reference>
<protein>
    <submittedName>
        <fullName evidence="3">AC4 protein</fullName>
    </submittedName>
</protein>
<evidence type="ECO:0000256" key="2">
    <source>
        <dbReference type="ARBA" id="ARBA00022581"/>
    </source>
</evidence>
<dbReference type="Pfam" id="PF01492">
    <property type="entry name" value="Gemini_C4"/>
    <property type="match status" value="1"/>
</dbReference>
<sequence length="85" mass="9961">MGHCISMPLFNSKVKPNSEMKDISISPILMLQESSILISKEHAPRQMSRHILRRTEITSTGVVFKSMEDLLEEVHMQHMMLRRRR</sequence>
<organism evidence="3 4">
    <name type="scientific">Lycianthes yellow mosaic virus</name>
    <dbReference type="NCBI Taxonomy" id="1779714"/>
    <lineage>
        <taxon>Viruses</taxon>
        <taxon>Monodnaviria</taxon>
        <taxon>Shotokuvirae</taxon>
        <taxon>Cressdnaviricota</taxon>
        <taxon>Repensiviricetes</taxon>
        <taxon>Geplafuvirales</taxon>
        <taxon>Geminiviridae</taxon>
        <taxon>Begomovirus</taxon>
        <taxon>Begomovirus lycianthesis</taxon>
    </lineage>
</organism>
<proteinExistence type="inferred from homology"/>
<evidence type="ECO:0000256" key="1">
    <source>
        <dbReference type="ARBA" id="ARBA00008996"/>
    </source>
</evidence>
<keyword evidence="4" id="KW-1185">Reference proteome</keyword>
<accession>A0A140D6R2</accession>
<keyword evidence="2" id="KW-0945">Host-virus interaction</keyword>
<dbReference type="RefSeq" id="YP_009508373.1">
    <property type="nucleotide sequence ID" value="NC_038978.1"/>
</dbReference>
<dbReference type="KEGG" id="vg:37619807"/>
<dbReference type="EMBL" id="KT582302">
    <property type="protein sequence ID" value="AMK07578.1"/>
    <property type="molecule type" value="Genomic_DNA"/>
</dbReference>
<evidence type="ECO:0000313" key="3">
    <source>
        <dbReference type="EMBL" id="AMK07578.1"/>
    </source>
</evidence>
<evidence type="ECO:0000313" key="4">
    <source>
        <dbReference type="Proteomes" id="UP000240594"/>
    </source>
</evidence>
<dbReference type="OrthoDB" id="24090at10239"/>
<name>A0A140D6R2_9GEMI</name>
<gene>
    <name evidence="3" type="primary">AC4</name>
</gene>
<dbReference type="GeneID" id="37619807"/>
<dbReference type="InterPro" id="IPR002488">
    <property type="entry name" value="Gemini_C4"/>
</dbReference>
<dbReference type="Proteomes" id="UP000240594">
    <property type="component" value="Genome"/>
</dbReference>